<accession>A0A432W893</accession>
<sequence length="117" mass="13303">MAQWTKRQLDCLQEIGIPLWKFKVAEGPAAVEPAPEAEPVTYAFYRLGPWVFRFDHRLPVTGLGWLQDLAVQAAEKPVEINGPSSAEAYVDGQPYTEHPLTPEQKRQLWQQLSSWLS</sequence>
<protein>
    <submittedName>
        <fullName evidence="2">Uncharacterized protein</fullName>
    </submittedName>
</protein>
<gene>
    <name evidence="2" type="ORF">CWE09_05865</name>
</gene>
<keyword evidence="3" id="KW-1185">Reference proteome</keyword>
<dbReference type="RefSeq" id="WP_126803055.1">
    <property type="nucleotide sequence ID" value="NZ_PIPL01000001.1"/>
</dbReference>
<dbReference type="EMBL" id="PIPL01000001">
    <property type="protein sequence ID" value="RUO26241.1"/>
    <property type="molecule type" value="Genomic_DNA"/>
</dbReference>
<evidence type="ECO:0000313" key="3">
    <source>
        <dbReference type="Proteomes" id="UP000288293"/>
    </source>
</evidence>
<dbReference type="AlphaFoldDB" id="A0A432W893"/>
<name>A0A432W893_9GAMM</name>
<proteinExistence type="predicted"/>
<organism evidence="2 3">
    <name type="scientific">Aliidiomarina minuta</name>
    <dbReference type="NCBI Taxonomy" id="880057"/>
    <lineage>
        <taxon>Bacteria</taxon>
        <taxon>Pseudomonadati</taxon>
        <taxon>Pseudomonadota</taxon>
        <taxon>Gammaproteobacteria</taxon>
        <taxon>Alteromonadales</taxon>
        <taxon>Idiomarinaceae</taxon>
        <taxon>Aliidiomarina</taxon>
    </lineage>
</organism>
<dbReference type="OrthoDB" id="6238242at2"/>
<reference evidence="2 3" key="1">
    <citation type="journal article" date="2011" name="Front. Microbiol.">
        <title>Genomic signatures of strain selection and enhancement in Bacillus atrophaeus var. globigii, a historical biowarfare simulant.</title>
        <authorList>
            <person name="Gibbons H.S."/>
            <person name="Broomall S.M."/>
            <person name="McNew L.A."/>
            <person name="Daligault H."/>
            <person name="Chapman C."/>
            <person name="Bruce D."/>
            <person name="Karavis M."/>
            <person name="Krepps M."/>
            <person name="McGregor P.A."/>
            <person name="Hong C."/>
            <person name="Park K.H."/>
            <person name="Akmal A."/>
            <person name="Feldman A."/>
            <person name="Lin J.S."/>
            <person name="Chang W.E."/>
            <person name="Higgs B.W."/>
            <person name="Demirev P."/>
            <person name="Lindquist J."/>
            <person name="Liem A."/>
            <person name="Fochler E."/>
            <person name="Read T.D."/>
            <person name="Tapia R."/>
            <person name="Johnson S."/>
            <person name="Bishop-Lilly K.A."/>
            <person name="Detter C."/>
            <person name="Han C."/>
            <person name="Sozhamannan S."/>
            <person name="Rosenzweig C.N."/>
            <person name="Skowronski E.W."/>
        </authorList>
    </citation>
    <scope>NUCLEOTIDE SEQUENCE [LARGE SCALE GENOMIC DNA]</scope>
    <source>
        <strain evidence="2 3">MLST1</strain>
    </source>
</reference>
<evidence type="ECO:0000256" key="1">
    <source>
        <dbReference type="SAM" id="MobiDB-lite"/>
    </source>
</evidence>
<feature type="region of interest" description="Disordered" evidence="1">
    <location>
        <begin position="82"/>
        <end position="101"/>
    </location>
</feature>
<evidence type="ECO:0000313" key="2">
    <source>
        <dbReference type="EMBL" id="RUO26241.1"/>
    </source>
</evidence>
<comment type="caution">
    <text evidence="2">The sequence shown here is derived from an EMBL/GenBank/DDBJ whole genome shotgun (WGS) entry which is preliminary data.</text>
</comment>
<dbReference type="Proteomes" id="UP000288293">
    <property type="component" value="Unassembled WGS sequence"/>
</dbReference>